<dbReference type="GO" id="GO:0000976">
    <property type="term" value="F:transcription cis-regulatory region binding"/>
    <property type="evidence" value="ECO:0007669"/>
    <property type="project" value="TreeGrafter"/>
</dbReference>
<keyword evidence="3" id="KW-0902">Two-component regulatory system</keyword>
<organism evidence="12 13">
    <name type="scientific">Acetivibrio saccincola</name>
    <dbReference type="NCBI Taxonomy" id="1677857"/>
    <lineage>
        <taxon>Bacteria</taxon>
        <taxon>Bacillati</taxon>
        <taxon>Bacillota</taxon>
        <taxon>Clostridia</taxon>
        <taxon>Eubacteriales</taxon>
        <taxon>Oscillospiraceae</taxon>
        <taxon>Acetivibrio</taxon>
    </lineage>
</organism>
<evidence type="ECO:0000256" key="2">
    <source>
        <dbReference type="ARBA" id="ARBA00022553"/>
    </source>
</evidence>
<dbReference type="InterPro" id="IPR001789">
    <property type="entry name" value="Sig_transdc_resp-reg_receiver"/>
</dbReference>
<keyword evidence="2 8" id="KW-0597">Phosphoprotein</keyword>
<evidence type="ECO:0000256" key="5">
    <source>
        <dbReference type="ARBA" id="ARBA00023125"/>
    </source>
</evidence>
<dbReference type="Gene3D" id="1.10.10.10">
    <property type="entry name" value="Winged helix-like DNA-binding domain superfamily/Winged helix DNA-binding domain"/>
    <property type="match status" value="1"/>
</dbReference>
<evidence type="ECO:0000259" key="11">
    <source>
        <dbReference type="PROSITE" id="PS51755"/>
    </source>
</evidence>
<evidence type="ECO:0000256" key="6">
    <source>
        <dbReference type="ARBA" id="ARBA00023163"/>
    </source>
</evidence>
<proteinExistence type="predicted"/>
<evidence type="ECO:0000256" key="9">
    <source>
        <dbReference type="PROSITE-ProRule" id="PRU01091"/>
    </source>
</evidence>
<name>A0A2S8REH9_9FIRM</name>
<dbReference type="Gene3D" id="3.40.50.2300">
    <property type="match status" value="1"/>
</dbReference>
<dbReference type="OrthoDB" id="9790442at2"/>
<feature type="modified residue" description="4-aspartylphosphate" evidence="8">
    <location>
        <position position="36"/>
    </location>
</feature>
<dbReference type="EMBL" id="NEMB01000003">
    <property type="protein sequence ID" value="PQQ68217.1"/>
    <property type="molecule type" value="Genomic_DNA"/>
</dbReference>
<dbReference type="SMART" id="SM00448">
    <property type="entry name" value="REC"/>
    <property type="match status" value="1"/>
</dbReference>
<dbReference type="GO" id="GO:0000156">
    <property type="term" value="F:phosphorelay response regulator activity"/>
    <property type="evidence" value="ECO:0007669"/>
    <property type="project" value="TreeGrafter"/>
</dbReference>
<comment type="function">
    <text evidence="7">May play the central regulatory role in sporulation. It may be an element of the effector pathway responsible for the activation of sporulation genes in response to nutritional stress. Spo0A may act in concert with spo0H (a sigma factor) to control the expression of some genes that are critical to the sporulation process.</text>
</comment>
<evidence type="ECO:0000256" key="8">
    <source>
        <dbReference type="PROSITE-ProRule" id="PRU00169"/>
    </source>
</evidence>
<comment type="caution">
    <text evidence="12">The sequence shown here is derived from an EMBL/GenBank/DDBJ whole genome shotgun (WGS) entry which is preliminary data.</text>
</comment>
<dbReference type="GO" id="GO:0006355">
    <property type="term" value="P:regulation of DNA-templated transcription"/>
    <property type="evidence" value="ECO:0007669"/>
    <property type="project" value="InterPro"/>
</dbReference>
<evidence type="ECO:0000256" key="3">
    <source>
        <dbReference type="ARBA" id="ARBA00023012"/>
    </source>
</evidence>
<evidence type="ECO:0000256" key="4">
    <source>
        <dbReference type="ARBA" id="ARBA00023015"/>
    </source>
</evidence>
<dbReference type="AlphaFoldDB" id="A0A2S8REH9"/>
<evidence type="ECO:0000313" key="12">
    <source>
        <dbReference type="EMBL" id="PQQ68217.1"/>
    </source>
</evidence>
<keyword evidence="4" id="KW-0805">Transcription regulation</keyword>
<evidence type="ECO:0000313" key="13">
    <source>
        <dbReference type="Proteomes" id="UP000239720"/>
    </source>
</evidence>
<dbReference type="InterPro" id="IPR001867">
    <property type="entry name" value="OmpR/PhoB-type_DNA-bd"/>
</dbReference>
<dbReference type="PANTHER" id="PTHR48111">
    <property type="entry name" value="REGULATOR OF RPOS"/>
    <property type="match status" value="1"/>
</dbReference>
<dbReference type="Proteomes" id="UP000239720">
    <property type="component" value="Unassembled WGS sequence"/>
</dbReference>
<keyword evidence="5 9" id="KW-0238">DNA-binding</keyword>
<dbReference type="CDD" id="cd17574">
    <property type="entry name" value="REC_OmpR"/>
    <property type="match status" value="1"/>
</dbReference>
<accession>A0A2S8REH9</accession>
<dbReference type="GO" id="GO:0032993">
    <property type="term" value="C:protein-DNA complex"/>
    <property type="evidence" value="ECO:0007669"/>
    <property type="project" value="TreeGrafter"/>
</dbReference>
<keyword evidence="6" id="KW-0804">Transcription</keyword>
<sequence>MMKNYFEMSGYQVYTAFDGREALEKISFQPDIILLDINMPEMDGISVCQRIREHVTCPILFLTARIESRDKIIGFKAGADDYIVKPFDIDELGARVEAYLRREQRKQAKTVVRFFDDLCIDYLKREVTVKGNIIPLSKKEFEIVELLSMNVSGKI</sequence>
<dbReference type="InterPro" id="IPR039420">
    <property type="entry name" value="WalR-like"/>
</dbReference>
<reference evidence="12 13" key="1">
    <citation type="journal article" date="2018" name="Syst. Appl. Microbiol.">
        <title>Characterization and high-quality draft genome sequence of Herbivorax saccincola A7, an anaerobic, alkaliphilic, thermophilic, cellulolytic, and xylanolytic bacterium.</title>
        <authorList>
            <person name="Aikawa S."/>
            <person name="Baramee S."/>
            <person name="Sermsathanaswadi J."/>
            <person name="Thianheng P."/>
            <person name="Tachaapaikoon C."/>
            <person name="Shikata A."/>
            <person name="Waeonukul R."/>
            <person name="Pason P."/>
            <person name="Ratanakhanokchai K."/>
            <person name="Kosugi A."/>
        </authorList>
    </citation>
    <scope>NUCLEOTIDE SEQUENCE [LARGE SCALE GENOMIC DNA]</scope>
    <source>
        <strain evidence="12 13">A7</strain>
    </source>
</reference>
<dbReference type="SUPFAM" id="SSF52172">
    <property type="entry name" value="CheY-like"/>
    <property type="match status" value="1"/>
</dbReference>
<feature type="domain" description="OmpR/PhoB-type" evidence="11">
    <location>
        <begin position="109"/>
        <end position="155"/>
    </location>
</feature>
<dbReference type="Gene3D" id="6.10.250.690">
    <property type="match status" value="1"/>
</dbReference>
<dbReference type="GO" id="GO:0005829">
    <property type="term" value="C:cytosol"/>
    <property type="evidence" value="ECO:0007669"/>
    <property type="project" value="TreeGrafter"/>
</dbReference>
<gene>
    <name evidence="12" type="ORF">B9R14_00300</name>
</gene>
<dbReference type="InterPro" id="IPR011006">
    <property type="entry name" value="CheY-like_superfamily"/>
</dbReference>
<protein>
    <recommendedName>
        <fullName evidence="1">Stage 0 sporulation protein A homolog</fullName>
    </recommendedName>
</protein>
<feature type="domain" description="Response regulatory" evidence="10">
    <location>
        <begin position="1"/>
        <end position="100"/>
    </location>
</feature>
<evidence type="ECO:0000256" key="1">
    <source>
        <dbReference type="ARBA" id="ARBA00018672"/>
    </source>
</evidence>
<evidence type="ECO:0000259" key="10">
    <source>
        <dbReference type="PROSITE" id="PS50110"/>
    </source>
</evidence>
<dbReference type="InterPro" id="IPR036388">
    <property type="entry name" value="WH-like_DNA-bd_sf"/>
</dbReference>
<dbReference type="PROSITE" id="PS50110">
    <property type="entry name" value="RESPONSE_REGULATORY"/>
    <property type="match status" value="1"/>
</dbReference>
<feature type="DNA-binding region" description="OmpR/PhoB-type" evidence="9">
    <location>
        <begin position="109"/>
        <end position="155"/>
    </location>
</feature>
<dbReference type="PANTHER" id="PTHR48111:SF1">
    <property type="entry name" value="TWO-COMPONENT RESPONSE REGULATOR ORR33"/>
    <property type="match status" value="1"/>
</dbReference>
<dbReference type="PROSITE" id="PS51755">
    <property type="entry name" value="OMPR_PHOB"/>
    <property type="match status" value="1"/>
</dbReference>
<dbReference type="Pfam" id="PF00072">
    <property type="entry name" value="Response_reg"/>
    <property type="match status" value="1"/>
</dbReference>
<evidence type="ECO:0000256" key="7">
    <source>
        <dbReference type="ARBA" id="ARBA00024867"/>
    </source>
</evidence>